<evidence type="ECO:0000313" key="3">
    <source>
        <dbReference type="Proteomes" id="UP001589896"/>
    </source>
</evidence>
<keyword evidence="1" id="KW-0175">Coiled coil</keyword>
<dbReference type="EMBL" id="JBHLTG010000009">
    <property type="protein sequence ID" value="MFC0681763.1"/>
    <property type="molecule type" value="Genomic_DNA"/>
</dbReference>
<dbReference type="Proteomes" id="UP001589896">
    <property type="component" value="Unassembled WGS sequence"/>
</dbReference>
<feature type="coiled-coil region" evidence="1">
    <location>
        <begin position="263"/>
        <end position="290"/>
    </location>
</feature>
<sequence>MVYDGAVYPLRADDTIDVSGPSWEIEDAKRFLLSGATIPFAPGAGAAGSSPYLGASDSWTLEGTQFGYYFLFDAPERVAVATIDRLSAAGVAVQRWDVSHRPAADGSYYDWFARLLSDTTQEELRSQISTALTAAAPAPPTETPGAGLAQLQLRVEMLVAEVAELYAALGVANAQRDSAEARVATETERSARLEADLARSAALYKNLRDEHEALVSQAESAEDEARLRLEKEALIEMALAENADLWSRLQEFEEAQRTGDAKVLILRAEIDELNERLEELGEQERRRARAVRPTVGPQRGVPGFIERSFQRLEFVLDSLDALEDFSNPAAALRVLFQIDTGDMVGKDLEGIRGWREVSKVATGNAGQEDLGRIYYLPGGPRVLVSVHIKQDDKQQQRHIGRLARLA</sequence>
<comment type="caution">
    <text evidence="2">The sequence shown here is derived from an EMBL/GenBank/DDBJ whole genome shotgun (WGS) entry which is preliminary data.</text>
</comment>
<evidence type="ECO:0000256" key="1">
    <source>
        <dbReference type="SAM" id="Coils"/>
    </source>
</evidence>
<evidence type="ECO:0000313" key="2">
    <source>
        <dbReference type="EMBL" id="MFC0681763.1"/>
    </source>
</evidence>
<gene>
    <name evidence="2" type="ORF">ACFFGH_28360</name>
</gene>
<keyword evidence="3" id="KW-1185">Reference proteome</keyword>
<proteinExistence type="predicted"/>
<dbReference type="RefSeq" id="WP_386674984.1">
    <property type="nucleotide sequence ID" value="NZ_JBHLTG010000009.1"/>
</dbReference>
<reference evidence="2 3" key="1">
    <citation type="submission" date="2024-09" db="EMBL/GenBank/DDBJ databases">
        <authorList>
            <person name="Sun Q."/>
            <person name="Mori K."/>
        </authorList>
    </citation>
    <scope>NUCLEOTIDE SEQUENCE [LARGE SCALE GENOMIC DNA]</scope>
    <source>
        <strain evidence="2 3">KCTC 23076</strain>
    </source>
</reference>
<accession>A0ABV6S0V4</accession>
<protein>
    <submittedName>
        <fullName evidence="2">Uncharacterized protein</fullName>
    </submittedName>
</protein>
<feature type="coiled-coil region" evidence="1">
    <location>
        <begin position="148"/>
        <end position="224"/>
    </location>
</feature>
<organism evidence="2 3">
    <name type="scientific">Lysobacter korlensis</name>
    <dbReference type="NCBI Taxonomy" id="553636"/>
    <lineage>
        <taxon>Bacteria</taxon>
        <taxon>Pseudomonadati</taxon>
        <taxon>Pseudomonadota</taxon>
        <taxon>Gammaproteobacteria</taxon>
        <taxon>Lysobacterales</taxon>
        <taxon>Lysobacteraceae</taxon>
        <taxon>Lysobacter</taxon>
    </lineage>
</organism>
<name>A0ABV6S0V4_9GAMM</name>